<dbReference type="Gene3D" id="2.30.29.30">
    <property type="entry name" value="Pleckstrin-homology domain (PH domain)/Phosphotyrosine-binding domain (PTB)"/>
    <property type="match status" value="1"/>
</dbReference>
<evidence type="ECO:0000313" key="3">
    <source>
        <dbReference type="Proteomes" id="UP000326759"/>
    </source>
</evidence>
<feature type="region of interest" description="Disordered" evidence="1">
    <location>
        <begin position="555"/>
        <end position="719"/>
    </location>
</feature>
<dbReference type="Proteomes" id="UP000326759">
    <property type="component" value="Unassembled WGS sequence"/>
</dbReference>
<feature type="compositionally biased region" description="Polar residues" evidence="1">
    <location>
        <begin position="621"/>
        <end position="633"/>
    </location>
</feature>
<comment type="caution">
    <text evidence="2">The sequence shown here is derived from an EMBL/GenBank/DDBJ whole genome shotgun (WGS) entry which is preliminary data.</text>
</comment>
<feature type="compositionally biased region" description="Polar residues" evidence="1">
    <location>
        <begin position="681"/>
        <end position="698"/>
    </location>
</feature>
<protein>
    <submittedName>
        <fullName evidence="2">Uncharacterized protein</fullName>
    </submittedName>
</protein>
<proteinExistence type="predicted"/>
<dbReference type="SUPFAM" id="SSF50729">
    <property type="entry name" value="PH domain-like"/>
    <property type="match status" value="1"/>
</dbReference>
<sequence>MCIGFSSPEQQYLVQMVQVPPKSRRYGVVDGRFVWEGGTRSLRGCGVHVAISDTPNEISRSLDLASRGALNSKHRRGSIPQPSAGTIQRDAAMWLRDVGAIDICQFSEIGDTLSIVASEAGSILSPRTEFVAERRPDCDIVGNSYTTAGSSSSSGSIVGDEPGWWANTWASGRGSLWEVAPSPIPESLYDSPRPFPHSLTSLGVSNTSQSQICLHGNHKNHPHITHKVSIPCHQKPYFTSNPMDNYDVPKPHFQHYDVPRKFNSQNEKLSTHVTVVPSNTKCFQQSTETDSCGKMLCWPSSLMCRRNDFSTESEQLLRVNGEGKMPVLDANTGTLVKPTSVILCQGKLGKNDPHKCTNTSVHYNCLQSNLKLDKQDNTKENVTVSNDTPIYAVIDKSKKSKPRAPTPPPSPQPPDEETPTNSNPNYANVFYNCKSSSDCEEISDQCHKCGGIVCKDSDKEEYSYSSSGVLQNEISKIIDKEEAHYLMMGPGPTSIGQSHYLCMKSPGSPCDSKLNDLKPSAFKPGRSLSLARTYQGSNSSLRRSTSADSILQEPFYSSHFDTPDPTPCGTPLHSPPHSPFRTSTPRSESSRGVRGRPRKRTRGQCQIKSTPSPVNNNTSSDAGTNVSLDSMPTSSVLSSPFVSSSQLDSPSLSKSKKGDQCTQPPIIGPINPLTDAYTVPNELSSGETPILRRSSSVPGKSANRDSASSSDSGVCESPRPTERVLLSHCPHSSLPRGPKQKPCQAANLSQQKSVNNYAKGTYQNYYIIKVMVYTILYVN</sequence>
<organism evidence="2 3">
    <name type="scientific">Armadillidium nasatum</name>
    <dbReference type="NCBI Taxonomy" id="96803"/>
    <lineage>
        <taxon>Eukaryota</taxon>
        <taxon>Metazoa</taxon>
        <taxon>Ecdysozoa</taxon>
        <taxon>Arthropoda</taxon>
        <taxon>Crustacea</taxon>
        <taxon>Multicrustacea</taxon>
        <taxon>Malacostraca</taxon>
        <taxon>Eumalacostraca</taxon>
        <taxon>Peracarida</taxon>
        <taxon>Isopoda</taxon>
        <taxon>Oniscidea</taxon>
        <taxon>Crinocheta</taxon>
        <taxon>Armadillidiidae</taxon>
        <taxon>Armadillidium</taxon>
    </lineage>
</organism>
<dbReference type="InterPro" id="IPR011993">
    <property type="entry name" value="PH-like_dom_sf"/>
</dbReference>
<reference evidence="2 3" key="1">
    <citation type="journal article" date="2019" name="PLoS Biol.">
        <title>Sex chromosomes control vertical transmission of feminizing Wolbachia symbionts in an isopod.</title>
        <authorList>
            <person name="Becking T."/>
            <person name="Chebbi M.A."/>
            <person name="Giraud I."/>
            <person name="Moumen B."/>
            <person name="Laverre T."/>
            <person name="Caubet Y."/>
            <person name="Peccoud J."/>
            <person name="Gilbert C."/>
            <person name="Cordaux R."/>
        </authorList>
    </citation>
    <scope>NUCLEOTIDE SEQUENCE [LARGE SCALE GENOMIC DNA]</scope>
    <source>
        <strain evidence="2">ANa2</strain>
        <tissue evidence="2">Whole body excluding digestive tract and cuticle</tissue>
    </source>
</reference>
<accession>A0A5N5TG90</accession>
<name>A0A5N5TG90_9CRUS</name>
<keyword evidence="3" id="KW-1185">Reference proteome</keyword>
<feature type="compositionally biased region" description="Low complexity" evidence="1">
    <location>
        <begin position="634"/>
        <end position="653"/>
    </location>
</feature>
<evidence type="ECO:0000256" key="1">
    <source>
        <dbReference type="SAM" id="MobiDB-lite"/>
    </source>
</evidence>
<feature type="compositionally biased region" description="Pro residues" evidence="1">
    <location>
        <begin position="404"/>
        <end position="413"/>
    </location>
</feature>
<feature type="compositionally biased region" description="Low complexity" evidence="1">
    <location>
        <begin position="609"/>
        <end position="620"/>
    </location>
</feature>
<gene>
    <name evidence="2" type="ORF">Anas_09170</name>
</gene>
<dbReference type="OrthoDB" id="6537982at2759"/>
<feature type="compositionally biased region" description="Basic residues" evidence="1">
    <location>
        <begin position="593"/>
        <end position="602"/>
    </location>
</feature>
<feature type="compositionally biased region" description="Pro residues" evidence="1">
    <location>
        <begin position="564"/>
        <end position="578"/>
    </location>
</feature>
<evidence type="ECO:0000313" key="2">
    <source>
        <dbReference type="EMBL" id="KAB7505694.1"/>
    </source>
</evidence>
<feature type="region of interest" description="Disordered" evidence="1">
    <location>
        <begin position="395"/>
        <end position="423"/>
    </location>
</feature>
<dbReference type="EMBL" id="SEYY01001140">
    <property type="protein sequence ID" value="KAB7505694.1"/>
    <property type="molecule type" value="Genomic_DNA"/>
</dbReference>
<dbReference type="AlphaFoldDB" id="A0A5N5TG90"/>